<dbReference type="GO" id="GO:0016176">
    <property type="term" value="F:superoxide-generating NADPH oxidase activator activity"/>
    <property type="evidence" value="ECO:0007669"/>
    <property type="project" value="TreeGrafter"/>
</dbReference>
<protein>
    <recommendedName>
        <fullName evidence="9">NADPH oxidase activator 1</fullName>
    </recommendedName>
</protein>
<organism evidence="7 8">
    <name type="scientific">Eptatretus burgeri</name>
    <name type="common">Inshore hagfish</name>
    <dbReference type="NCBI Taxonomy" id="7764"/>
    <lineage>
        <taxon>Eukaryota</taxon>
        <taxon>Metazoa</taxon>
        <taxon>Chordata</taxon>
        <taxon>Craniata</taxon>
        <taxon>Vertebrata</taxon>
        <taxon>Cyclostomata</taxon>
        <taxon>Myxini</taxon>
        <taxon>Myxiniformes</taxon>
        <taxon>Myxinidae</taxon>
        <taxon>Eptatretinae</taxon>
        <taxon>Eptatretus</taxon>
    </lineage>
</organism>
<keyword evidence="3" id="KW-0728">SH3 domain</keyword>
<dbReference type="PANTHER" id="PTHR15175">
    <property type="entry name" value="NEUTROPHIL CYTOSOLIC FACTOR 2, NEUTROPHIL NADPH OXIDASE FACTOR 2"/>
    <property type="match status" value="1"/>
</dbReference>
<dbReference type="Proteomes" id="UP000694388">
    <property type="component" value="Unplaced"/>
</dbReference>
<evidence type="ECO:0000256" key="6">
    <source>
        <dbReference type="ARBA" id="ARBA00022803"/>
    </source>
</evidence>
<dbReference type="Gene3D" id="1.25.40.10">
    <property type="entry name" value="Tetratricopeptide repeat domain"/>
    <property type="match status" value="1"/>
</dbReference>
<sequence>MALLESVRLWLEGVRAAERSEWGDALALFREVCNRSSCVAFNEGCAYLALGHLRNAAKVIAFDETIFRDEHLAVGFYQRGITLFLSEQFEESLQDFQKAMHCLRGNALIDYKQLGLRFKLYACEVLQNKALVLACLKRWDNAIQVLSRAKDACQKHQHQTLEGAFEAAKRHEQWKILVLPPGELFQPNKKYVQQLESKDFLGKPKVGNMSVLKIRCFAFITKLLLFAHAHTPGYMCT</sequence>
<evidence type="ECO:0000256" key="3">
    <source>
        <dbReference type="ARBA" id="ARBA00022443"/>
    </source>
</evidence>
<evidence type="ECO:0000313" key="8">
    <source>
        <dbReference type="Proteomes" id="UP000694388"/>
    </source>
</evidence>
<keyword evidence="6" id="KW-0802">TPR repeat</keyword>
<dbReference type="InterPro" id="IPR019734">
    <property type="entry name" value="TPR_rpt"/>
</dbReference>
<dbReference type="SUPFAM" id="SSF48452">
    <property type="entry name" value="TPR-like"/>
    <property type="match status" value="1"/>
</dbReference>
<keyword evidence="8" id="KW-1185">Reference proteome</keyword>
<proteinExistence type="inferred from homology"/>
<dbReference type="Ensembl" id="ENSEBUT00000019423.1">
    <property type="protein sequence ID" value="ENSEBUP00000018847.1"/>
    <property type="gene ID" value="ENSEBUG00000011758.1"/>
</dbReference>
<reference evidence="7" key="2">
    <citation type="submission" date="2025-09" db="UniProtKB">
        <authorList>
            <consortium name="Ensembl"/>
        </authorList>
    </citation>
    <scope>IDENTIFICATION</scope>
</reference>
<dbReference type="PANTHER" id="PTHR15175:SF0">
    <property type="entry name" value="SH3 DOMAIN-CONTAINING PROTEIN C23A1.17"/>
    <property type="match status" value="1"/>
</dbReference>
<dbReference type="SMART" id="SM00028">
    <property type="entry name" value="TPR"/>
    <property type="match status" value="2"/>
</dbReference>
<dbReference type="OMA" id="CACEVLY"/>
<dbReference type="InterPro" id="IPR011990">
    <property type="entry name" value="TPR-like_helical_dom_sf"/>
</dbReference>
<evidence type="ECO:0000256" key="4">
    <source>
        <dbReference type="ARBA" id="ARBA00022490"/>
    </source>
</evidence>
<dbReference type="AlphaFoldDB" id="A0A8C4QQB2"/>
<dbReference type="GO" id="GO:0042554">
    <property type="term" value="P:superoxide anion generation"/>
    <property type="evidence" value="ECO:0007669"/>
    <property type="project" value="TreeGrafter"/>
</dbReference>
<dbReference type="InterPro" id="IPR051864">
    <property type="entry name" value="NCF2_NOXA1"/>
</dbReference>
<comment type="similarity">
    <text evidence="2">Belongs to the NCF2/NOXA1 family.</text>
</comment>
<evidence type="ECO:0000256" key="1">
    <source>
        <dbReference type="ARBA" id="ARBA00004496"/>
    </source>
</evidence>
<keyword evidence="5" id="KW-0677">Repeat</keyword>
<name>A0A8C4QQB2_EPTBU</name>
<evidence type="ECO:0008006" key="9">
    <source>
        <dbReference type="Google" id="ProtNLM"/>
    </source>
</evidence>
<reference evidence="7" key="1">
    <citation type="submission" date="2025-08" db="UniProtKB">
        <authorList>
            <consortium name="Ensembl"/>
        </authorList>
    </citation>
    <scope>IDENTIFICATION</scope>
</reference>
<dbReference type="GeneTree" id="ENSGT00530000063843"/>
<evidence type="ECO:0000256" key="5">
    <source>
        <dbReference type="ARBA" id="ARBA00022737"/>
    </source>
</evidence>
<dbReference type="FunFam" id="1.25.40.10:FF:000017">
    <property type="entry name" value="NADPH oxidase regulator NoxR"/>
    <property type="match status" value="1"/>
</dbReference>
<evidence type="ECO:0000256" key="2">
    <source>
        <dbReference type="ARBA" id="ARBA00008051"/>
    </source>
</evidence>
<keyword evidence="4" id="KW-0963">Cytoplasm</keyword>
<accession>A0A8C4QQB2</accession>
<comment type="subcellular location">
    <subcellularLocation>
        <location evidence="1">Cytoplasm</location>
    </subcellularLocation>
</comment>
<evidence type="ECO:0000313" key="7">
    <source>
        <dbReference type="Ensembl" id="ENSEBUP00000018847.1"/>
    </source>
</evidence>
<dbReference type="GO" id="GO:0005737">
    <property type="term" value="C:cytoplasm"/>
    <property type="evidence" value="ECO:0007669"/>
    <property type="project" value="UniProtKB-SubCell"/>
</dbReference>